<name>A0AAE0KDZ5_9PEZI</name>
<accession>A0AAE0KDZ5</accession>
<gene>
    <name evidence="1" type="ORF">B0H63DRAFT_480871</name>
</gene>
<organism evidence="1 2">
    <name type="scientific">Podospora didyma</name>
    <dbReference type="NCBI Taxonomy" id="330526"/>
    <lineage>
        <taxon>Eukaryota</taxon>
        <taxon>Fungi</taxon>
        <taxon>Dikarya</taxon>
        <taxon>Ascomycota</taxon>
        <taxon>Pezizomycotina</taxon>
        <taxon>Sordariomycetes</taxon>
        <taxon>Sordariomycetidae</taxon>
        <taxon>Sordariales</taxon>
        <taxon>Podosporaceae</taxon>
        <taxon>Podospora</taxon>
    </lineage>
</organism>
<comment type="caution">
    <text evidence="1">The sequence shown here is derived from an EMBL/GenBank/DDBJ whole genome shotgun (WGS) entry which is preliminary data.</text>
</comment>
<protein>
    <recommendedName>
        <fullName evidence="3">G domain-containing protein</fullName>
    </recommendedName>
</protein>
<evidence type="ECO:0000313" key="2">
    <source>
        <dbReference type="Proteomes" id="UP001285441"/>
    </source>
</evidence>
<keyword evidence="2" id="KW-1185">Reference proteome</keyword>
<reference evidence="1" key="2">
    <citation type="submission" date="2023-06" db="EMBL/GenBank/DDBJ databases">
        <authorList>
            <consortium name="Lawrence Berkeley National Laboratory"/>
            <person name="Haridas S."/>
            <person name="Hensen N."/>
            <person name="Bonometti L."/>
            <person name="Westerberg I."/>
            <person name="Brannstrom I.O."/>
            <person name="Guillou S."/>
            <person name="Cros-Aarteil S."/>
            <person name="Calhoun S."/>
            <person name="Kuo A."/>
            <person name="Mondo S."/>
            <person name="Pangilinan J."/>
            <person name="Riley R."/>
            <person name="LaButti K."/>
            <person name="Andreopoulos B."/>
            <person name="Lipzen A."/>
            <person name="Chen C."/>
            <person name="Yanf M."/>
            <person name="Daum C."/>
            <person name="Ng V."/>
            <person name="Clum A."/>
            <person name="Steindorff A."/>
            <person name="Ohm R."/>
            <person name="Martin F."/>
            <person name="Silar P."/>
            <person name="Natvig D."/>
            <person name="Lalanne C."/>
            <person name="Gautier V."/>
            <person name="Ament-velasquez S.L."/>
            <person name="Kruys A."/>
            <person name="Hutchinson M.I."/>
            <person name="Powell A.J."/>
            <person name="Barry K."/>
            <person name="Miller A.N."/>
            <person name="Grigoriev I.V."/>
            <person name="Debuchy R."/>
            <person name="Gladieux P."/>
            <person name="Thoren M.H."/>
            <person name="Johannesson H."/>
        </authorList>
    </citation>
    <scope>NUCLEOTIDE SEQUENCE</scope>
    <source>
        <strain evidence="1">CBS 232.78</strain>
    </source>
</reference>
<reference evidence="1" key="1">
    <citation type="journal article" date="2023" name="Mol. Phylogenet. Evol.">
        <title>Genome-scale phylogeny and comparative genomics of the fungal order Sordariales.</title>
        <authorList>
            <person name="Hensen N."/>
            <person name="Bonometti L."/>
            <person name="Westerberg I."/>
            <person name="Brannstrom I.O."/>
            <person name="Guillou S."/>
            <person name="Cros-Aarteil S."/>
            <person name="Calhoun S."/>
            <person name="Haridas S."/>
            <person name="Kuo A."/>
            <person name="Mondo S."/>
            <person name="Pangilinan J."/>
            <person name="Riley R."/>
            <person name="LaButti K."/>
            <person name="Andreopoulos B."/>
            <person name="Lipzen A."/>
            <person name="Chen C."/>
            <person name="Yan M."/>
            <person name="Daum C."/>
            <person name="Ng V."/>
            <person name="Clum A."/>
            <person name="Steindorff A."/>
            <person name="Ohm R.A."/>
            <person name="Martin F."/>
            <person name="Silar P."/>
            <person name="Natvig D.O."/>
            <person name="Lalanne C."/>
            <person name="Gautier V."/>
            <person name="Ament-Velasquez S.L."/>
            <person name="Kruys A."/>
            <person name="Hutchinson M.I."/>
            <person name="Powell A.J."/>
            <person name="Barry K."/>
            <person name="Miller A.N."/>
            <person name="Grigoriev I.V."/>
            <person name="Debuchy R."/>
            <person name="Gladieux P."/>
            <person name="Hiltunen Thoren M."/>
            <person name="Johannesson H."/>
        </authorList>
    </citation>
    <scope>NUCLEOTIDE SEQUENCE</scope>
    <source>
        <strain evidence="1">CBS 232.78</strain>
    </source>
</reference>
<dbReference type="EMBL" id="JAULSW010000007">
    <property type="protein sequence ID" value="KAK3374781.1"/>
    <property type="molecule type" value="Genomic_DNA"/>
</dbReference>
<sequence>MTTKTENGSVDHGRHLDTLSSPAEFFAPCPRFGILVLGNPEATKQELFSKIFGVDLEKKVVADAFAIEHDIEKELSLHGQNERLAIFTSQNFGTDDPDNYTRACDFILSHSPNAVQKRKQPVHCIWYCVASEENRTVHTLEKKFFSNDLATLAPQLPVVLTFTKYDEFISQVQLDWSREAQDRGLSKVAVTHILRDLTAKRFEQTIGKRWDDVLVPGLIKKVPRVCVSSTVGDVDGGGFEELAATTLAAVRDSRVRLAFAAAQRTSVFISMQFCATTAADYFTVNTGHARKADGVEMAEIIPNFFAKAVAIFNMRDTAAVLTDPTLLDRILGATFEPAQRRFLEESLHHSSIESGTILLGLSPHERAVLLTQALAGIVLFLHKLADTQWPHEDLVSPYTLPARTVERELQEIRSGTEKQEVLETIEASRIFSSCQLKTEIADLVVKAVEQAERVDVPNSPNQRAGSRGIVVEDDSELQEISLSFVNDKGPDDMFLPCGLKILRLN</sequence>
<dbReference type="Proteomes" id="UP001285441">
    <property type="component" value="Unassembled WGS sequence"/>
</dbReference>
<evidence type="ECO:0008006" key="3">
    <source>
        <dbReference type="Google" id="ProtNLM"/>
    </source>
</evidence>
<proteinExistence type="predicted"/>
<dbReference type="AlphaFoldDB" id="A0AAE0KDZ5"/>
<evidence type="ECO:0000313" key="1">
    <source>
        <dbReference type="EMBL" id="KAK3374781.1"/>
    </source>
</evidence>